<dbReference type="FunFam" id="3.40.50.300:FF:000056">
    <property type="entry name" value="Cell division ATP-binding protein FtsE"/>
    <property type="match status" value="1"/>
</dbReference>
<dbReference type="InterPro" id="IPR003439">
    <property type="entry name" value="ABC_transporter-like_ATP-bd"/>
</dbReference>
<dbReference type="SMART" id="SM00382">
    <property type="entry name" value="AAA"/>
    <property type="match status" value="1"/>
</dbReference>
<comment type="caution">
    <text evidence="5">The sequence shown here is derived from an EMBL/GenBank/DDBJ whole genome shotgun (WGS) entry which is preliminary data.</text>
</comment>
<evidence type="ECO:0000259" key="4">
    <source>
        <dbReference type="PROSITE" id="PS50893"/>
    </source>
</evidence>
<dbReference type="PANTHER" id="PTHR24220">
    <property type="entry name" value="IMPORT ATP-BINDING PROTEIN"/>
    <property type="match status" value="1"/>
</dbReference>
<evidence type="ECO:0000313" key="5">
    <source>
        <dbReference type="EMBL" id="NLD25387.1"/>
    </source>
</evidence>
<evidence type="ECO:0000313" key="6">
    <source>
        <dbReference type="Proteomes" id="UP000545876"/>
    </source>
</evidence>
<dbReference type="SUPFAM" id="SSF52540">
    <property type="entry name" value="P-loop containing nucleoside triphosphate hydrolases"/>
    <property type="match status" value="1"/>
</dbReference>
<dbReference type="GO" id="GO:0005886">
    <property type="term" value="C:plasma membrane"/>
    <property type="evidence" value="ECO:0007669"/>
    <property type="project" value="UniProtKB-ARBA"/>
</dbReference>
<dbReference type="AlphaFoldDB" id="A0A847CYY7"/>
<dbReference type="GO" id="GO:0005524">
    <property type="term" value="F:ATP binding"/>
    <property type="evidence" value="ECO:0007669"/>
    <property type="project" value="UniProtKB-KW"/>
</dbReference>
<dbReference type="PANTHER" id="PTHR24220:SF470">
    <property type="entry name" value="CELL DIVISION ATP-BINDING PROTEIN FTSE"/>
    <property type="match status" value="1"/>
</dbReference>
<dbReference type="Gene3D" id="3.40.50.300">
    <property type="entry name" value="P-loop containing nucleotide triphosphate hydrolases"/>
    <property type="match status" value="1"/>
</dbReference>
<keyword evidence="2" id="KW-0547">Nucleotide-binding</keyword>
<evidence type="ECO:0000256" key="3">
    <source>
        <dbReference type="ARBA" id="ARBA00022840"/>
    </source>
</evidence>
<dbReference type="InterPro" id="IPR027417">
    <property type="entry name" value="P-loop_NTPase"/>
</dbReference>
<evidence type="ECO:0000256" key="2">
    <source>
        <dbReference type="ARBA" id="ARBA00022741"/>
    </source>
</evidence>
<dbReference type="Proteomes" id="UP000545876">
    <property type="component" value="Unassembled WGS sequence"/>
</dbReference>
<name>A0A847CYY7_9BACT</name>
<protein>
    <submittedName>
        <fullName evidence="5">ATP-binding cassette domain-containing protein</fullName>
    </submittedName>
</protein>
<dbReference type="GO" id="GO:0016887">
    <property type="term" value="F:ATP hydrolysis activity"/>
    <property type="evidence" value="ECO:0007669"/>
    <property type="project" value="InterPro"/>
</dbReference>
<feature type="domain" description="ABC transporter" evidence="4">
    <location>
        <begin position="2"/>
        <end position="237"/>
    </location>
</feature>
<reference evidence="5 6" key="1">
    <citation type="journal article" date="2020" name="Biotechnol. Biofuels">
        <title>New insights from the biogas microbiome by comprehensive genome-resolved metagenomics of nearly 1600 species originating from multiple anaerobic digesters.</title>
        <authorList>
            <person name="Campanaro S."/>
            <person name="Treu L."/>
            <person name="Rodriguez-R L.M."/>
            <person name="Kovalovszki A."/>
            <person name="Ziels R.M."/>
            <person name="Maus I."/>
            <person name="Zhu X."/>
            <person name="Kougias P.G."/>
            <person name="Basile A."/>
            <person name="Luo G."/>
            <person name="Schluter A."/>
            <person name="Konstantinidis K.T."/>
            <person name="Angelidaki I."/>
        </authorList>
    </citation>
    <scope>NUCLEOTIDE SEQUENCE [LARGE SCALE GENOMIC DNA]</scope>
    <source>
        <strain evidence="5">AS06rmzACSIP_65</strain>
    </source>
</reference>
<accession>A0A847CYY7</accession>
<dbReference type="Pfam" id="PF00005">
    <property type="entry name" value="ABC_tran"/>
    <property type="match status" value="1"/>
</dbReference>
<dbReference type="EMBL" id="JAAZBX010000006">
    <property type="protein sequence ID" value="NLD25387.1"/>
    <property type="molecule type" value="Genomic_DNA"/>
</dbReference>
<sequence>MLLFDKVTKRYTDNIVALNDVTFGINKGEFSFLVGPSGAGKTTLMRLLIREELPTSGNIVFDKIEVPKLPNKLLPKYRQRLGIVFQDLRLLESKTLEENIKFSLEILGKDDKEIKETTEYLLELVKLQDRRNLFPVQLSGGEQQRGAIARALANNPELLVADEPTGNLDPDSSFQVLDILNSINRGGTTVLVITHDREIVNKLKTRVIRMDEGKIISDTKGEYDTIVRPAKETSKIDSHIKIGDEADTDFEQKKEEEEVEYDSEMDKLDKRTLQKFLDAKITSINLILNLTEDDLLNLKIVKKEKKELEKFLKEYLNNKCKKDDKKQNS</sequence>
<dbReference type="GO" id="GO:0022857">
    <property type="term" value="F:transmembrane transporter activity"/>
    <property type="evidence" value="ECO:0007669"/>
    <property type="project" value="TreeGrafter"/>
</dbReference>
<dbReference type="PROSITE" id="PS50893">
    <property type="entry name" value="ABC_TRANSPORTER_2"/>
    <property type="match status" value="1"/>
</dbReference>
<organism evidence="5 6">
    <name type="scientific">Candidatus Dojkabacteria bacterium</name>
    <dbReference type="NCBI Taxonomy" id="2099670"/>
    <lineage>
        <taxon>Bacteria</taxon>
        <taxon>Candidatus Dojkabacteria</taxon>
    </lineage>
</organism>
<comment type="similarity">
    <text evidence="1">Belongs to the ABC transporter superfamily.</text>
</comment>
<keyword evidence="3 5" id="KW-0067">ATP-binding</keyword>
<dbReference type="InterPro" id="IPR003593">
    <property type="entry name" value="AAA+_ATPase"/>
</dbReference>
<dbReference type="InterPro" id="IPR015854">
    <property type="entry name" value="ABC_transpr_LolD-like"/>
</dbReference>
<proteinExistence type="inferred from homology"/>
<gene>
    <name evidence="5" type="ORF">GX656_01975</name>
</gene>
<evidence type="ECO:0000256" key="1">
    <source>
        <dbReference type="ARBA" id="ARBA00005417"/>
    </source>
</evidence>